<comment type="caution">
    <text evidence="3">The sequence shown here is derived from an EMBL/GenBank/DDBJ whole genome shotgun (WGS) entry which is preliminary data.</text>
</comment>
<dbReference type="EMBL" id="BMJT01000001">
    <property type="protein sequence ID" value="GGG10678.1"/>
    <property type="molecule type" value="Genomic_DNA"/>
</dbReference>
<accession>A0A917D4F4</accession>
<evidence type="ECO:0008006" key="5">
    <source>
        <dbReference type="Google" id="ProtNLM"/>
    </source>
</evidence>
<keyword evidence="2" id="KW-0732">Signal</keyword>
<organism evidence="3 4">
    <name type="scientific">Lysinibacillus alkalisoli</name>
    <dbReference type="NCBI Taxonomy" id="1911548"/>
    <lineage>
        <taxon>Bacteria</taxon>
        <taxon>Bacillati</taxon>
        <taxon>Bacillota</taxon>
        <taxon>Bacilli</taxon>
        <taxon>Bacillales</taxon>
        <taxon>Bacillaceae</taxon>
        <taxon>Lysinibacillus</taxon>
    </lineage>
</organism>
<feature type="chain" id="PRO_5039720270" description="DUF3221 domain-containing protein" evidence="2">
    <location>
        <begin position="17"/>
        <end position="237"/>
    </location>
</feature>
<reference evidence="3" key="2">
    <citation type="submission" date="2020-09" db="EMBL/GenBank/DDBJ databases">
        <authorList>
            <person name="Sun Q."/>
            <person name="Zhou Y."/>
        </authorList>
    </citation>
    <scope>NUCLEOTIDE SEQUENCE</scope>
    <source>
        <strain evidence="3">CGMCC 1.15760</strain>
    </source>
</reference>
<dbReference type="RefSeq" id="WP_188613074.1">
    <property type="nucleotide sequence ID" value="NZ_BMJT01000001.1"/>
</dbReference>
<evidence type="ECO:0000313" key="3">
    <source>
        <dbReference type="EMBL" id="GGG10678.1"/>
    </source>
</evidence>
<feature type="signal peptide" evidence="2">
    <location>
        <begin position="1"/>
        <end position="16"/>
    </location>
</feature>
<feature type="compositionally biased region" description="Basic and acidic residues" evidence="1">
    <location>
        <begin position="21"/>
        <end position="32"/>
    </location>
</feature>
<gene>
    <name evidence="3" type="ORF">GCM10007425_01220</name>
</gene>
<evidence type="ECO:0000313" key="4">
    <source>
        <dbReference type="Proteomes" id="UP000616608"/>
    </source>
</evidence>
<keyword evidence="4" id="KW-1185">Reference proteome</keyword>
<evidence type="ECO:0000256" key="2">
    <source>
        <dbReference type="SAM" id="SignalP"/>
    </source>
</evidence>
<evidence type="ECO:0000256" key="1">
    <source>
        <dbReference type="SAM" id="MobiDB-lite"/>
    </source>
</evidence>
<dbReference type="Proteomes" id="UP000616608">
    <property type="component" value="Unassembled WGS sequence"/>
</dbReference>
<protein>
    <recommendedName>
        <fullName evidence="5">DUF3221 domain-containing protein</fullName>
    </recommendedName>
</protein>
<reference evidence="3" key="1">
    <citation type="journal article" date="2014" name="Int. J. Syst. Evol. Microbiol.">
        <title>Complete genome sequence of Corynebacterium casei LMG S-19264T (=DSM 44701T), isolated from a smear-ripened cheese.</title>
        <authorList>
            <consortium name="US DOE Joint Genome Institute (JGI-PGF)"/>
            <person name="Walter F."/>
            <person name="Albersmeier A."/>
            <person name="Kalinowski J."/>
            <person name="Ruckert C."/>
        </authorList>
    </citation>
    <scope>NUCLEOTIDE SEQUENCE</scope>
    <source>
        <strain evidence="3">CGMCC 1.15760</strain>
    </source>
</reference>
<feature type="compositionally biased region" description="Acidic residues" evidence="1">
    <location>
        <begin position="47"/>
        <end position="62"/>
    </location>
</feature>
<dbReference type="AlphaFoldDB" id="A0A917D4F4"/>
<sequence length="237" mass="26531">MKKFAVVLVASSVLLAACGTDQKEDKKEEKETSQTTNGSHTTNQEDTNQENDNNQEGEEEEMNSQFVKFEGKVKEVNTAEALEDNTIIVNDTTNQDEELHIQIHKKTKFYNSNGEEINIEAIKPESTITVYMDSSRPVPMIYPPRYIVDVVIVDDGEVNFADVAKFDDKLVSDTNSVKLIENEDTIIVDDEGNEKTWEDVKNANAIVFYTASTRSIPAQTSPSKVVITKVTELEATE</sequence>
<dbReference type="PROSITE" id="PS51257">
    <property type="entry name" value="PROKAR_LIPOPROTEIN"/>
    <property type="match status" value="1"/>
</dbReference>
<name>A0A917D4F4_9BACI</name>
<feature type="compositionally biased region" description="Low complexity" evidence="1">
    <location>
        <begin position="33"/>
        <end position="46"/>
    </location>
</feature>
<feature type="region of interest" description="Disordered" evidence="1">
    <location>
        <begin position="18"/>
        <end position="63"/>
    </location>
</feature>
<proteinExistence type="predicted"/>